<dbReference type="AlphaFoldDB" id="A0A4R2PDW3"/>
<keyword evidence="6" id="KW-0812">Transmembrane</keyword>
<comment type="function">
    <text evidence="10">Interacts with outer membrane receptor proteins that carry out high-affinity binding and energy dependent uptake into the periplasmic space of specific substrates. It could act to transduce energy from the cytoplasmic membrane to specific energy-requiring processes in the outer membrane, resulting in the release into the periplasm of ligands bound by these outer membrane proteins.</text>
</comment>
<evidence type="ECO:0000256" key="12">
    <source>
        <dbReference type="SAM" id="SignalP"/>
    </source>
</evidence>
<evidence type="ECO:0000313" key="14">
    <source>
        <dbReference type="EMBL" id="TCP32634.1"/>
    </source>
</evidence>
<dbReference type="GO" id="GO:0055085">
    <property type="term" value="P:transmembrane transport"/>
    <property type="evidence" value="ECO:0007669"/>
    <property type="project" value="InterPro"/>
</dbReference>
<sequence>MTRWRGFPLLLGASALVHAAAAAAFTAQWAPPPKTVAPAHLHIALGSAGATAGGPATVEPSAAPVKASQPTPTPTESRRTAEARPEPLPAADGPLPAAKPVPDPQTDPAPETEPAEATPETPPERQETEAPDEPVERAQTERRTLASAASVRGNAGLSGTERVSDQPDTEGETDRAGAQTLAADHDARVLARFSAAKRYPAAARLRGQEGTVAVRFTLDRAGRVLAAELAGASGRRTLDKAALDQVHRAAPYPAAPEGSRWHRRTYVSSVAFHLNR</sequence>
<dbReference type="Pfam" id="PF03544">
    <property type="entry name" value="TonB_C"/>
    <property type="match status" value="1"/>
</dbReference>
<dbReference type="SUPFAM" id="SSF74653">
    <property type="entry name" value="TolA/TonB C-terminal domain"/>
    <property type="match status" value="1"/>
</dbReference>
<keyword evidence="7 10" id="KW-0653">Protein transport</keyword>
<dbReference type="InterPro" id="IPR003538">
    <property type="entry name" value="TonB"/>
</dbReference>
<evidence type="ECO:0000256" key="6">
    <source>
        <dbReference type="ARBA" id="ARBA00022692"/>
    </source>
</evidence>
<keyword evidence="15" id="KW-1185">Reference proteome</keyword>
<proteinExistence type="inferred from homology"/>
<evidence type="ECO:0000256" key="3">
    <source>
        <dbReference type="ARBA" id="ARBA00022448"/>
    </source>
</evidence>
<reference evidence="14 15" key="1">
    <citation type="submission" date="2019-03" db="EMBL/GenBank/DDBJ databases">
        <title>Genomic Encyclopedia of Type Strains, Phase IV (KMG-IV): sequencing the most valuable type-strain genomes for metagenomic binning, comparative biology and taxonomic classification.</title>
        <authorList>
            <person name="Goeker M."/>
        </authorList>
    </citation>
    <scope>NUCLEOTIDE SEQUENCE [LARGE SCALE GENOMIC DNA]</scope>
    <source>
        <strain evidence="14 15">DSM 2132</strain>
    </source>
</reference>
<feature type="signal peptide" evidence="12">
    <location>
        <begin position="1"/>
        <end position="19"/>
    </location>
</feature>
<keyword evidence="10" id="KW-0735">Signal-anchor</keyword>
<dbReference type="EMBL" id="SLXO01000009">
    <property type="protein sequence ID" value="TCP32634.1"/>
    <property type="molecule type" value="Genomic_DNA"/>
</dbReference>
<name>A0A4R2PDW3_RHOSA</name>
<feature type="chain" id="PRO_5020256042" description="Protein TonB" evidence="12">
    <location>
        <begin position="20"/>
        <end position="276"/>
    </location>
</feature>
<dbReference type="Gene3D" id="3.30.1150.10">
    <property type="match status" value="1"/>
</dbReference>
<dbReference type="GO" id="GO:0098797">
    <property type="term" value="C:plasma membrane protein complex"/>
    <property type="evidence" value="ECO:0007669"/>
    <property type="project" value="TreeGrafter"/>
</dbReference>
<comment type="similarity">
    <text evidence="2 10">Belongs to the TonB family.</text>
</comment>
<evidence type="ECO:0000256" key="10">
    <source>
        <dbReference type="RuleBase" id="RU362123"/>
    </source>
</evidence>
<evidence type="ECO:0000259" key="13">
    <source>
        <dbReference type="PROSITE" id="PS52015"/>
    </source>
</evidence>
<dbReference type="InParanoid" id="A0A4R2PDW3"/>
<feature type="domain" description="TonB C-terminal" evidence="13">
    <location>
        <begin position="184"/>
        <end position="276"/>
    </location>
</feature>
<dbReference type="OrthoDB" id="9792439at2"/>
<dbReference type="GO" id="GO:0031992">
    <property type="term" value="F:energy transducer activity"/>
    <property type="evidence" value="ECO:0007669"/>
    <property type="project" value="InterPro"/>
</dbReference>
<dbReference type="PROSITE" id="PS52015">
    <property type="entry name" value="TONB_CTD"/>
    <property type="match status" value="1"/>
</dbReference>
<evidence type="ECO:0000256" key="9">
    <source>
        <dbReference type="ARBA" id="ARBA00023136"/>
    </source>
</evidence>
<dbReference type="InterPro" id="IPR006260">
    <property type="entry name" value="TonB/TolA_C"/>
</dbReference>
<evidence type="ECO:0000256" key="7">
    <source>
        <dbReference type="ARBA" id="ARBA00022927"/>
    </source>
</evidence>
<keyword evidence="12" id="KW-0732">Signal</keyword>
<evidence type="ECO:0000256" key="2">
    <source>
        <dbReference type="ARBA" id="ARBA00006555"/>
    </source>
</evidence>
<gene>
    <name evidence="14" type="ORF">EV659_109127</name>
</gene>
<organism evidence="14 15">
    <name type="scientific">Rhodothalassium salexigens DSM 2132</name>
    <dbReference type="NCBI Taxonomy" id="1188247"/>
    <lineage>
        <taxon>Bacteria</taxon>
        <taxon>Pseudomonadati</taxon>
        <taxon>Pseudomonadota</taxon>
        <taxon>Alphaproteobacteria</taxon>
        <taxon>Rhodothalassiales</taxon>
        <taxon>Rhodothalassiaceae</taxon>
        <taxon>Rhodothalassium</taxon>
    </lineage>
</organism>
<keyword evidence="4 10" id="KW-1003">Cell membrane</keyword>
<evidence type="ECO:0000256" key="11">
    <source>
        <dbReference type="SAM" id="MobiDB-lite"/>
    </source>
</evidence>
<evidence type="ECO:0000256" key="4">
    <source>
        <dbReference type="ARBA" id="ARBA00022475"/>
    </source>
</evidence>
<dbReference type="GO" id="GO:0015891">
    <property type="term" value="P:siderophore transport"/>
    <property type="evidence" value="ECO:0007669"/>
    <property type="project" value="InterPro"/>
</dbReference>
<comment type="caution">
    <text evidence="14">The sequence shown here is derived from an EMBL/GenBank/DDBJ whole genome shotgun (WGS) entry which is preliminary data.</text>
</comment>
<feature type="compositionally biased region" description="Pro residues" evidence="11">
    <location>
        <begin position="97"/>
        <end position="107"/>
    </location>
</feature>
<dbReference type="InterPro" id="IPR051045">
    <property type="entry name" value="TonB-dependent_transducer"/>
</dbReference>
<keyword evidence="3 10" id="KW-0813">Transport</keyword>
<keyword evidence="9" id="KW-0472">Membrane</keyword>
<feature type="compositionally biased region" description="Basic and acidic residues" evidence="11">
    <location>
        <begin position="122"/>
        <end position="144"/>
    </location>
</feature>
<evidence type="ECO:0000313" key="15">
    <source>
        <dbReference type="Proteomes" id="UP000295399"/>
    </source>
</evidence>
<dbReference type="GO" id="GO:0030288">
    <property type="term" value="C:outer membrane-bounded periplasmic space"/>
    <property type="evidence" value="ECO:0007669"/>
    <property type="project" value="InterPro"/>
</dbReference>
<dbReference type="PANTHER" id="PTHR33446">
    <property type="entry name" value="PROTEIN TONB-RELATED"/>
    <property type="match status" value="1"/>
</dbReference>
<keyword evidence="5 10" id="KW-0997">Cell inner membrane</keyword>
<dbReference type="RefSeq" id="WP_132709115.1">
    <property type="nucleotide sequence ID" value="NZ_JACIGF010000009.1"/>
</dbReference>
<protein>
    <recommendedName>
        <fullName evidence="10">Protein TonB</fullName>
    </recommendedName>
</protein>
<dbReference type="InterPro" id="IPR037682">
    <property type="entry name" value="TonB_C"/>
</dbReference>
<dbReference type="PANTHER" id="PTHR33446:SF2">
    <property type="entry name" value="PROTEIN TONB"/>
    <property type="match status" value="1"/>
</dbReference>
<feature type="region of interest" description="Disordered" evidence="11">
    <location>
        <begin position="49"/>
        <end position="176"/>
    </location>
</feature>
<dbReference type="GO" id="GO:0015031">
    <property type="term" value="P:protein transport"/>
    <property type="evidence" value="ECO:0007669"/>
    <property type="project" value="UniProtKB-UniRule"/>
</dbReference>
<comment type="subcellular location">
    <subcellularLocation>
        <location evidence="1 10">Cell inner membrane</location>
        <topology evidence="1 10">Single-pass membrane protein</topology>
        <orientation evidence="1 10">Periplasmic side</orientation>
    </subcellularLocation>
</comment>
<dbReference type="PRINTS" id="PR01374">
    <property type="entry name" value="TONBPROTEIN"/>
</dbReference>
<evidence type="ECO:0000256" key="1">
    <source>
        <dbReference type="ARBA" id="ARBA00004383"/>
    </source>
</evidence>
<feature type="compositionally biased region" description="Basic and acidic residues" evidence="11">
    <location>
        <begin position="76"/>
        <end position="85"/>
    </location>
</feature>
<evidence type="ECO:0000256" key="5">
    <source>
        <dbReference type="ARBA" id="ARBA00022519"/>
    </source>
</evidence>
<accession>A0A4R2PDW3</accession>
<dbReference type="NCBIfam" id="TIGR01352">
    <property type="entry name" value="tonB_Cterm"/>
    <property type="match status" value="1"/>
</dbReference>
<keyword evidence="8" id="KW-1133">Transmembrane helix</keyword>
<evidence type="ECO:0000256" key="8">
    <source>
        <dbReference type="ARBA" id="ARBA00022989"/>
    </source>
</evidence>
<dbReference type="Proteomes" id="UP000295399">
    <property type="component" value="Unassembled WGS sequence"/>
</dbReference>